<evidence type="ECO:0000256" key="1">
    <source>
        <dbReference type="SAM" id="MobiDB-lite"/>
    </source>
</evidence>
<evidence type="ECO:0000313" key="2">
    <source>
        <dbReference type="EMBL" id="GAA4835434.1"/>
    </source>
</evidence>
<feature type="region of interest" description="Disordered" evidence="1">
    <location>
        <begin position="19"/>
        <end position="44"/>
    </location>
</feature>
<dbReference type="Proteomes" id="UP001501752">
    <property type="component" value="Unassembled WGS sequence"/>
</dbReference>
<dbReference type="RefSeq" id="WP_345695323.1">
    <property type="nucleotide sequence ID" value="NZ_BAABIS010000001.1"/>
</dbReference>
<reference evidence="3" key="1">
    <citation type="journal article" date="2019" name="Int. J. Syst. Evol. Microbiol.">
        <title>The Global Catalogue of Microorganisms (GCM) 10K type strain sequencing project: providing services to taxonomists for standard genome sequencing and annotation.</title>
        <authorList>
            <consortium name="The Broad Institute Genomics Platform"/>
            <consortium name="The Broad Institute Genome Sequencing Center for Infectious Disease"/>
            <person name="Wu L."/>
            <person name="Ma J."/>
        </authorList>
    </citation>
    <scope>NUCLEOTIDE SEQUENCE [LARGE SCALE GENOMIC DNA]</scope>
    <source>
        <strain evidence="3">JCM 13006</strain>
    </source>
</reference>
<accession>A0ABP9D9H9</accession>
<evidence type="ECO:0000313" key="3">
    <source>
        <dbReference type="Proteomes" id="UP001501752"/>
    </source>
</evidence>
<name>A0ABP9D9H9_9ACTN</name>
<gene>
    <name evidence="2" type="ORF">GCM10023235_07700</name>
</gene>
<comment type="caution">
    <text evidence="2">The sequence shown here is derived from an EMBL/GenBank/DDBJ whole genome shotgun (WGS) entry which is preliminary data.</text>
</comment>
<keyword evidence="3" id="KW-1185">Reference proteome</keyword>
<proteinExistence type="predicted"/>
<sequence length="197" mass="21222">MNPDVLLDGDRLRIRETAPTAAGAARERAVPATSVRDTDPDAFPPEIRTAEGETLFVPADRRGELERFCAVNRIPRRPRPDVWGDLLEPFSDTGFTADHQGATLTRLRRAAGLDADDVAAIRARVGPLVRAYNAVHQDWCHLGLADLLDAATADWIPEGLRVAPADRAAFRTWAMRIADLGHGHGPSGGGAVGHPST</sequence>
<dbReference type="EMBL" id="BAABIS010000001">
    <property type="protein sequence ID" value="GAA4835434.1"/>
    <property type="molecule type" value="Genomic_DNA"/>
</dbReference>
<protein>
    <submittedName>
        <fullName evidence="2">Uncharacterized protein</fullName>
    </submittedName>
</protein>
<organism evidence="2 3">
    <name type="scientific">Kitasatospora terrestris</name>
    <dbReference type="NCBI Taxonomy" id="258051"/>
    <lineage>
        <taxon>Bacteria</taxon>
        <taxon>Bacillati</taxon>
        <taxon>Actinomycetota</taxon>
        <taxon>Actinomycetes</taxon>
        <taxon>Kitasatosporales</taxon>
        <taxon>Streptomycetaceae</taxon>
        <taxon>Kitasatospora</taxon>
    </lineage>
</organism>